<gene>
    <name evidence="1" type="ORF">Tco_0839592</name>
</gene>
<sequence>MFQHRTLQLFSRLVDQVYTKEEEEKRIAKEQAAKIDPEDSICYDDTKTIPLQSHPLSIEEPDNISKIVDPNVGRIDDDIPFNNQRRYPSFVGKIVECNPHIATIDIIQEIIHSIFRIVDQSTSTVSNLFLEETNTFDHF</sequence>
<protein>
    <submittedName>
        <fullName evidence="1">Uncharacterized protein</fullName>
    </submittedName>
</protein>
<dbReference type="Proteomes" id="UP001151760">
    <property type="component" value="Unassembled WGS sequence"/>
</dbReference>
<accession>A0ABQ5ARN8</accession>
<evidence type="ECO:0000313" key="1">
    <source>
        <dbReference type="EMBL" id="GJT05130.1"/>
    </source>
</evidence>
<name>A0ABQ5ARN8_9ASTR</name>
<proteinExistence type="predicted"/>
<reference evidence="1" key="1">
    <citation type="journal article" date="2022" name="Int. J. Mol. Sci.">
        <title>Draft Genome of Tanacetum Coccineum: Genomic Comparison of Closely Related Tanacetum-Family Plants.</title>
        <authorList>
            <person name="Yamashiro T."/>
            <person name="Shiraishi A."/>
            <person name="Nakayama K."/>
            <person name="Satake H."/>
        </authorList>
    </citation>
    <scope>NUCLEOTIDE SEQUENCE</scope>
</reference>
<keyword evidence="2" id="KW-1185">Reference proteome</keyword>
<evidence type="ECO:0000313" key="2">
    <source>
        <dbReference type="Proteomes" id="UP001151760"/>
    </source>
</evidence>
<dbReference type="EMBL" id="BQNB010012562">
    <property type="protein sequence ID" value="GJT05130.1"/>
    <property type="molecule type" value="Genomic_DNA"/>
</dbReference>
<comment type="caution">
    <text evidence="1">The sequence shown here is derived from an EMBL/GenBank/DDBJ whole genome shotgun (WGS) entry which is preliminary data.</text>
</comment>
<reference evidence="1" key="2">
    <citation type="submission" date="2022-01" db="EMBL/GenBank/DDBJ databases">
        <authorList>
            <person name="Yamashiro T."/>
            <person name="Shiraishi A."/>
            <person name="Satake H."/>
            <person name="Nakayama K."/>
        </authorList>
    </citation>
    <scope>NUCLEOTIDE SEQUENCE</scope>
</reference>
<organism evidence="1 2">
    <name type="scientific">Tanacetum coccineum</name>
    <dbReference type="NCBI Taxonomy" id="301880"/>
    <lineage>
        <taxon>Eukaryota</taxon>
        <taxon>Viridiplantae</taxon>
        <taxon>Streptophyta</taxon>
        <taxon>Embryophyta</taxon>
        <taxon>Tracheophyta</taxon>
        <taxon>Spermatophyta</taxon>
        <taxon>Magnoliopsida</taxon>
        <taxon>eudicotyledons</taxon>
        <taxon>Gunneridae</taxon>
        <taxon>Pentapetalae</taxon>
        <taxon>asterids</taxon>
        <taxon>campanulids</taxon>
        <taxon>Asterales</taxon>
        <taxon>Asteraceae</taxon>
        <taxon>Asteroideae</taxon>
        <taxon>Anthemideae</taxon>
        <taxon>Anthemidinae</taxon>
        <taxon>Tanacetum</taxon>
    </lineage>
</organism>